<reference evidence="5" key="1">
    <citation type="submission" date="2021-01" db="EMBL/GenBank/DDBJ databases">
        <authorList>
            <person name="Corre E."/>
            <person name="Pelletier E."/>
            <person name="Niang G."/>
            <person name="Scheremetjew M."/>
            <person name="Finn R."/>
            <person name="Kale V."/>
            <person name="Holt S."/>
            <person name="Cochrane G."/>
            <person name="Meng A."/>
            <person name="Brown T."/>
            <person name="Cohen L."/>
        </authorList>
    </citation>
    <scope>NUCLEOTIDE SEQUENCE</scope>
    <source>
        <strain evidence="5">GSO104</strain>
    </source>
</reference>
<evidence type="ECO:0000256" key="1">
    <source>
        <dbReference type="SAM" id="Coils"/>
    </source>
</evidence>
<feature type="transmembrane region" description="Helical" evidence="2">
    <location>
        <begin position="592"/>
        <end position="618"/>
    </location>
</feature>
<proteinExistence type="predicted"/>
<organism evidence="5">
    <name type="scientific">Ditylum brightwellii</name>
    <dbReference type="NCBI Taxonomy" id="49249"/>
    <lineage>
        <taxon>Eukaryota</taxon>
        <taxon>Sar</taxon>
        <taxon>Stramenopiles</taxon>
        <taxon>Ochrophyta</taxon>
        <taxon>Bacillariophyta</taxon>
        <taxon>Mediophyceae</taxon>
        <taxon>Lithodesmiophycidae</taxon>
        <taxon>Lithodesmiales</taxon>
        <taxon>Lithodesmiaceae</taxon>
        <taxon>Ditylum</taxon>
    </lineage>
</organism>
<evidence type="ECO:0000256" key="2">
    <source>
        <dbReference type="SAM" id="Phobius"/>
    </source>
</evidence>
<protein>
    <submittedName>
        <fullName evidence="5">Uncharacterized protein</fullName>
    </submittedName>
</protein>
<evidence type="ECO:0000313" key="5">
    <source>
        <dbReference type="EMBL" id="CAE4669366.1"/>
    </source>
</evidence>
<sequence length="699" mass="78447">MMRVLTSLLAVSTFAAYPTSAFIASPSRSHVMGKCNQRVNSKPSAVDQSADLRYCLNSVTLTKFSITSMVSSSPALYATKPKQSEEAVEAEAIYKPEIKDLLPLNTEKSTKSSSSNHSKLRQLKDRMWVREAIEDLTASEFATSLDDAAPSKSSKQKGNKAVDFENLLEKLDRRVEEMCVEAKLGKMDEKEMEGKSCYTLEDETSPTEGGVRKRQDRKCFMLKDGYGMGSVVYSNEQREALLVRLMATRQKLIKAMGGDVAQVDEDEAKDLEQIRVQLQDELADKQEVTNKSDTKKQIGDPRLYIRDDGTVDWDGALQDRAALKIYGSAVWARINGEDPEKVSVDEEEASDAMTKEKETTAVTAKIVETEALREKKAVLDALRADFEKMDASHTALLNSAIGAGKAVATLNLATVQPAARNEIRTSYDALMKKKDEVSMQMLNYELERIFTYLESEMGNTKTKGYIPLQDRLNVAEFGMLESQISAFNEQRKTGDIVDADVLAVVIEQVMDLKRRLGIDYYVTGLTYDKEAIIQWLKDLLAKTKSGLAFYVKGCKLFWNDLVFCLALFSRALQGYTLKPREVRTLRRTFKDVITFIPVVIILLIPLSPVGHVLVFGAIQRVYPDFFPSCFTESRQNLLELYESTEYTEVTIDETWQEKLVRASEATTFVISEGARRLYENTFNSAKETSRGNDDSAKDA</sequence>
<keyword evidence="2" id="KW-1133">Transmembrane helix</keyword>
<dbReference type="AlphaFoldDB" id="A0A6V2QI45"/>
<evidence type="ECO:0000256" key="3">
    <source>
        <dbReference type="SAM" id="SignalP"/>
    </source>
</evidence>
<feature type="coiled-coil region" evidence="1">
    <location>
        <begin position="261"/>
        <end position="291"/>
    </location>
</feature>
<keyword evidence="1" id="KW-0175">Coiled coil</keyword>
<gene>
    <name evidence="4" type="ORF">DBRI00130_LOCUS44302</name>
    <name evidence="5" type="ORF">DBRI00130_LOCUS44304</name>
</gene>
<accession>A0A6V2QI45</accession>
<evidence type="ECO:0000313" key="4">
    <source>
        <dbReference type="EMBL" id="CAE4669362.1"/>
    </source>
</evidence>
<dbReference type="EMBL" id="HBNS01061457">
    <property type="protein sequence ID" value="CAE4669366.1"/>
    <property type="molecule type" value="Transcribed_RNA"/>
</dbReference>
<keyword evidence="3" id="KW-0732">Signal</keyword>
<dbReference type="EMBL" id="HBNS01061455">
    <property type="protein sequence ID" value="CAE4669362.1"/>
    <property type="molecule type" value="Transcribed_RNA"/>
</dbReference>
<feature type="signal peptide" evidence="3">
    <location>
        <begin position="1"/>
        <end position="21"/>
    </location>
</feature>
<name>A0A6V2QI45_9STRA</name>
<keyword evidence="2" id="KW-0472">Membrane</keyword>
<feature type="chain" id="PRO_5036192629" evidence="3">
    <location>
        <begin position="22"/>
        <end position="699"/>
    </location>
</feature>
<keyword evidence="2" id="KW-0812">Transmembrane</keyword>